<feature type="signal peptide" evidence="2">
    <location>
        <begin position="1"/>
        <end position="28"/>
    </location>
</feature>
<name>K5DIT3_RHOBT</name>
<proteinExistence type="predicted"/>
<dbReference type="PATRIC" id="fig|993517.3.peg.2584"/>
<evidence type="ECO:0000313" key="4">
    <source>
        <dbReference type="Proteomes" id="UP000007993"/>
    </source>
</evidence>
<dbReference type="Proteomes" id="UP000007993">
    <property type="component" value="Unassembled WGS sequence"/>
</dbReference>
<evidence type="ECO:0000313" key="3">
    <source>
        <dbReference type="EMBL" id="EKK02348.1"/>
    </source>
</evidence>
<evidence type="ECO:0000256" key="2">
    <source>
        <dbReference type="SAM" id="SignalP"/>
    </source>
</evidence>
<dbReference type="Gene3D" id="1.25.40.10">
    <property type="entry name" value="Tetratricopeptide repeat domain"/>
    <property type="match status" value="1"/>
</dbReference>
<dbReference type="RefSeq" id="WP_007332152.1">
    <property type="nucleotide sequence ID" value="NZ_AMCW01000063.1"/>
</dbReference>
<dbReference type="InterPro" id="IPR011990">
    <property type="entry name" value="TPR-like_helical_dom_sf"/>
</dbReference>
<feature type="chain" id="PRO_5003887338" evidence="2">
    <location>
        <begin position="29"/>
        <end position="1096"/>
    </location>
</feature>
<organism evidence="3 4">
    <name type="scientific">Rhodopirellula baltica SH28</name>
    <dbReference type="NCBI Taxonomy" id="993517"/>
    <lineage>
        <taxon>Bacteria</taxon>
        <taxon>Pseudomonadati</taxon>
        <taxon>Planctomycetota</taxon>
        <taxon>Planctomycetia</taxon>
        <taxon>Pirellulales</taxon>
        <taxon>Pirellulaceae</taxon>
        <taxon>Rhodopirellula</taxon>
    </lineage>
</organism>
<evidence type="ECO:0000256" key="1">
    <source>
        <dbReference type="SAM" id="MobiDB-lite"/>
    </source>
</evidence>
<feature type="compositionally biased region" description="Basic and acidic residues" evidence="1">
    <location>
        <begin position="164"/>
        <end position="181"/>
    </location>
</feature>
<accession>K5DIT3</accession>
<dbReference type="AlphaFoldDB" id="K5DIT3"/>
<sequence>MLIRVRLLRSASGLAIALTLLFSSSAPAQQEAEDAAREALNAAGITNRFENVPRAQTPDSAAFLDVAPPLSYRVAQQAFFQGDVTRAIAILNRLQQQITPRDFTRHQLGQIPIRTLLGECHLQAGDLATAAEHYEAALQVVVDRPTFLSGIQWRVLTAPTSESDPERESVRHRDPRGTRRRPWEELPNVLTRTELDLWPSAHNVPLVLLRRYLLAGVPSGTWTIDAELPEEIDQLRGLDIAETLRQLSVAAYRLRWLRGREALLQDANAPRVLAATVPPGVLGTDRRFHAAGTLVTSSRTALRYYAGDDTDIQLSEPLDQISGGFHVLTPIARLTRMRSLGNRWWLNRQIADGQLPLPAGQAAVVLPSPQDMEEYVATAVSTSEIAFALFQFQLAIESYELALEEIDRWDETSRLAGQLENELTARSEFLRTEAPSIAFQLRILAAKAALLAGRPAAAQSHLALAERYRRSRRLNLPRSTAMARWLQLQAGVHGLVDSAQLDPQKANEINLQTLDELKRQRHVWDETLNQSRMFARGIQENAQPNLERSITHPMGYRFSRLRDGRRNQIPIATRSQRYQTHWNESQAGRDLTSFDHFCFTLDRDTWTGLGIELAAAADDDERVAARMDEHQSSLARSSFGEYPAITDLRTALRQVSLNDELSLNDFFQNHDELVEALQPLIPSMSLNPKVLGLEAAILHERLQAQLAALALEQIMLPQVEPPPIPLRNGRPNWRELPDGVAIVSFHMTDDELVGSLVHRGQASHWQVEDANELRQQSGRWVAQILSSPTLVDAIGKEAGRQRMQQLELDLTKRLFPPLCGIDHPEIKNVVVVPSGFLWQFPFEELVVQIEENNQTLRWKDRYSVVYAHTVGTAMQIGTSSRRPFAPEEFDPVVKWATYKPDDFPSLNQAPPEQLFPGPRATWGDAVWWGNTGRNVLAAHDTVTPLSSFSAGPFTRGDEPWDRRLVQIGNEKLRSWVDLSSRFPELRKVSTVFQTEIQNHLFVQASRGHAAGLDDLVMARLPILPESSELLMEELSMELGHVPFAEAWNRSTEILRVSDFTFPEGVDLVPLNEDAGGLSGNHPLVQTPYIHLPFSGL</sequence>
<gene>
    <name evidence="3" type="ORF">RBSH_02384</name>
</gene>
<keyword evidence="2" id="KW-0732">Signal</keyword>
<protein>
    <submittedName>
        <fullName evidence="3">Uncharacterized protein</fullName>
    </submittedName>
</protein>
<reference evidence="3 4" key="1">
    <citation type="journal article" date="2013" name="Mar. Genomics">
        <title>Expression of sulfatases in Rhodopirellula baltica and the diversity of sulfatases in the genus Rhodopirellula.</title>
        <authorList>
            <person name="Wegner C.E."/>
            <person name="Richter-Heitmann T."/>
            <person name="Klindworth A."/>
            <person name="Klockow C."/>
            <person name="Richter M."/>
            <person name="Achstetter T."/>
            <person name="Glockner F.O."/>
            <person name="Harder J."/>
        </authorList>
    </citation>
    <scope>NUCLEOTIDE SEQUENCE [LARGE SCALE GENOMIC DNA]</scope>
    <source>
        <strain evidence="3 4">SH28</strain>
    </source>
</reference>
<dbReference type="EMBL" id="AMCW01000063">
    <property type="protein sequence ID" value="EKK02348.1"/>
    <property type="molecule type" value="Genomic_DNA"/>
</dbReference>
<feature type="region of interest" description="Disordered" evidence="1">
    <location>
        <begin position="159"/>
        <end position="181"/>
    </location>
</feature>
<comment type="caution">
    <text evidence="3">The sequence shown here is derived from an EMBL/GenBank/DDBJ whole genome shotgun (WGS) entry which is preliminary data.</text>
</comment>